<dbReference type="GeneID" id="87902684"/>
<dbReference type="RefSeq" id="XP_062747178.1">
    <property type="nucleotide sequence ID" value="XM_062883144.1"/>
</dbReference>
<dbReference type="EMBL" id="JAFFHA010000002">
    <property type="protein sequence ID" value="KAK4658206.1"/>
    <property type="molecule type" value="Genomic_DNA"/>
</dbReference>
<sequence>MPPLHKREPRPRGSAATQAICDETNEEVICVIPAASPPASPAKSTSQSSNQSSSKPRKVQQSRKVQQLPSPSPSETDDKSDGVSGFIPRPRTLHKTFSQNSDTIMIGSMV</sequence>
<evidence type="ECO:0000313" key="3">
    <source>
        <dbReference type="Proteomes" id="UP001323405"/>
    </source>
</evidence>
<feature type="compositionally biased region" description="Low complexity" evidence="1">
    <location>
        <begin position="41"/>
        <end position="54"/>
    </location>
</feature>
<feature type="region of interest" description="Disordered" evidence="1">
    <location>
        <begin position="32"/>
        <end position="110"/>
    </location>
</feature>
<feature type="region of interest" description="Disordered" evidence="1">
    <location>
        <begin position="1"/>
        <end position="20"/>
    </location>
</feature>
<gene>
    <name evidence="2" type="ORF">QC762_0025580</name>
</gene>
<keyword evidence="3" id="KW-1185">Reference proteome</keyword>
<name>A0ABR0GR37_9PEZI</name>
<comment type="caution">
    <text evidence="2">The sequence shown here is derived from an EMBL/GenBank/DDBJ whole genome shotgun (WGS) entry which is preliminary data.</text>
</comment>
<protein>
    <submittedName>
        <fullName evidence="2">Uncharacterized protein</fullName>
    </submittedName>
</protein>
<reference evidence="2 3" key="1">
    <citation type="journal article" date="2023" name="bioRxiv">
        <title>High-quality genome assemblies of four members of thePodospora anserinaspecies complex.</title>
        <authorList>
            <person name="Ament-Velasquez S.L."/>
            <person name="Vogan A.A."/>
            <person name="Wallerman O."/>
            <person name="Hartmann F."/>
            <person name="Gautier V."/>
            <person name="Silar P."/>
            <person name="Giraud T."/>
            <person name="Johannesson H."/>
        </authorList>
    </citation>
    <scope>NUCLEOTIDE SEQUENCE [LARGE SCALE GENOMIC DNA]</scope>
    <source>
        <strain evidence="2 3">CBS 415.72m</strain>
    </source>
</reference>
<dbReference type="Proteomes" id="UP001323405">
    <property type="component" value="Unassembled WGS sequence"/>
</dbReference>
<evidence type="ECO:0000256" key="1">
    <source>
        <dbReference type="SAM" id="MobiDB-lite"/>
    </source>
</evidence>
<proteinExistence type="predicted"/>
<organism evidence="2 3">
    <name type="scientific">Podospora pseudocomata</name>
    <dbReference type="NCBI Taxonomy" id="2093779"/>
    <lineage>
        <taxon>Eukaryota</taxon>
        <taxon>Fungi</taxon>
        <taxon>Dikarya</taxon>
        <taxon>Ascomycota</taxon>
        <taxon>Pezizomycotina</taxon>
        <taxon>Sordariomycetes</taxon>
        <taxon>Sordariomycetidae</taxon>
        <taxon>Sordariales</taxon>
        <taxon>Podosporaceae</taxon>
        <taxon>Podospora</taxon>
    </lineage>
</organism>
<evidence type="ECO:0000313" key="2">
    <source>
        <dbReference type="EMBL" id="KAK4658206.1"/>
    </source>
</evidence>
<accession>A0ABR0GR37</accession>